<reference evidence="2" key="2">
    <citation type="submission" date="2019-01" db="EMBL/GenBank/DDBJ databases">
        <title>Sinorhodobacter populi sp. nov. isolated from the symptomatic bark tissue of Populus euramericana canker.</title>
        <authorList>
            <person name="Li Y."/>
        </authorList>
    </citation>
    <scope>NUCLEOTIDE SEQUENCE [LARGE SCALE GENOMIC DNA]</scope>
    <source>
        <strain evidence="2">CGMCC 1.12963</strain>
    </source>
</reference>
<dbReference type="PROSITE" id="PS51257">
    <property type="entry name" value="PROKAR_LIPOPROTEIN"/>
    <property type="match status" value="1"/>
</dbReference>
<sequence>MHGSFGKIGIALAIALLAAGCSSNRTPELMHLRSATNGPDEFGILPTKPLQMPDSLNELPVPTPGGSNITDPTPNADAIAALGGKPPVTGKGVPAGDGALVARAGRYGTDAGIRQELAAADYDYRKKNDGRLLERMLSVNVYYKAYRPMALNQEAEIERWRKLGLTTPAAPPSGAAQEALP</sequence>
<keyword evidence="2" id="KW-1185">Reference proteome</keyword>
<comment type="caution">
    <text evidence="1">The sequence shown here is derived from an EMBL/GenBank/DDBJ whole genome shotgun (WGS) entry which is preliminary data.</text>
</comment>
<name>A0A3S3MQT5_9RHOB</name>
<gene>
    <name evidence="1" type="ORF">EOW66_09015</name>
</gene>
<dbReference type="InterPro" id="IPR021395">
    <property type="entry name" value="DUF3035"/>
</dbReference>
<accession>A0A3S3MQT5</accession>
<organism evidence="1 2">
    <name type="scientific">Paenirhodobacter huangdaonensis</name>
    <dbReference type="NCBI Taxonomy" id="2501515"/>
    <lineage>
        <taxon>Bacteria</taxon>
        <taxon>Pseudomonadati</taxon>
        <taxon>Pseudomonadota</taxon>
        <taxon>Alphaproteobacteria</taxon>
        <taxon>Rhodobacterales</taxon>
        <taxon>Rhodobacter group</taxon>
        <taxon>Paenirhodobacter</taxon>
    </lineage>
</organism>
<dbReference type="Pfam" id="PF11233">
    <property type="entry name" value="DUF3035"/>
    <property type="match status" value="1"/>
</dbReference>
<evidence type="ECO:0000313" key="1">
    <source>
        <dbReference type="EMBL" id="RWR52798.1"/>
    </source>
</evidence>
<evidence type="ECO:0000313" key="2">
    <source>
        <dbReference type="Proteomes" id="UP000288071"/>
    </source>
</evidence>
<reference evidence="1 2" key="1">
    <citation type="submission" date="2019-01" db="EMBL/GenBank/DDBJ databases">
        <title>Sinorhodobacter populi sp. nov. isolated from the symptomatic bark tissue of Populus euramericana canker.</title>
        <authorList>
            <person name="Xu G."/>
        </authorList>
    </citation>
    <scope>NUCLEOTIDE SEQUENCE [LARGE SCALE GENOMIC DNA]</scope>
    <source>
        <strain evidence="1 2">CGMCC 1.12963</strain>
    </source>
</reference>
<dbReference type="RefSeq" id="WP_128156062.1">
    <property type="nucleotide sequence ID" value="NZ_JBHSOM010000020.1"/>
</dbReference>
<dbReference type="Proteomes" id="UP000288071">
    <property type="component" value="Unassembled WGS sequence"/>
</dbReference>
<protein>
    <submittedName>
        <fullName evidence="1">DUF3035 domain-containing protein</fullName>
    </submittedName>
</protein>
<dbReference type="AlphaFoldDB" id="A0A3S3MQT5"/>
<dbReference type="EMBL" id="SAVA01000004">
    <property type="protein sequence ID" value="RWR52798.1"/>
    <property type="molecule type" value="Genomic_DNA"/>
</dbReference>
<proteinExistence type="predicted"/>